<evidence type="ECO:0000313" key="2">
    <source>
        <dbReference type="Proteomes" id="UP000298579"/>
    </source>
</evidence>
<dbReference type="RefSeq" id="WP_137066533.1">
    <property type="nucleotide sequence ID" value="NZ_CP039901.1"/>
</dbReference>
<dbReference type="AlphaFoldDB" id="A0AAE6EHV6"/>
<gene>
    <name evidence="1" type="ORF">CFBP5877_27680</name>
</gene>
<sequence length="479" mass="54074">MHFDAIASIQKMSCNTASILLAILCGKESLAEISALSAEEFAQLFAAIRIHRVAGLVQQLIKAQQDNSTFQQKNTHLDSFLTAIEVDVNQIDERRQAHINALEYLMACTPQISQKIMPLKGLASHFILPARQFRRWQRDIDILVADEDVVSDVISTTPHRLKGPPAQWEVLNAEIDGAAFDFHRYVHIPTMKFSSSAVPGDIHRISFADLAEKATVVSLKNDLDILLPSEIDHVIILALNVYKDFVNVASVNQIPSASVRLYEIIEIYTIMSSPNFGIEALSARLDYFQCRPEVEFILTLVKLLLGDDRHPRRSSLHTSLEISPQARRIGNAFVLQPTSSTITMRDMLGYLIPRERFKFAIHTLDRMAKKAPDWKCTEQLWIYADEEVRRFLHIEAVFDQLHIEYEPALARALIVNIHIFSHDLYRRIQLSFITDGNVVSTVRGDDIPIGNAIDQEGGKITISSATSALENFFLVFDIS</sequence>
<accession>A0AAE6EHV6</accession>
<geneLocation type="plasmid" evidence="2">
    <name>patcfbp5877c</name>
</geneLocation>
<evidence type="ECO:0000313" key="1">
    <source>
        <dbReference type="EMBL" id="QCL82894.1"/>
    </source>
</evidence>
<dbReference type="Pfam" id="PF14907">
    <property type="entry name" value="NTP_transf_5"/>
    <property type="match status" value="1"/>
</dbReference>
<reference evidence="1 2" key="1">
    <citation type="submission" date="2019-04" db="EMBL/GenBank/DDBJ databases">
        <title>Complete genome sequence of Agrobacterium tumefaciens CFBP5877.</title>
        <authorList>
            <person name="Huang Y.-Y."/>
            <person name="Chiang H.-Y."/>
            <person name="Chou L."/>
            <person name="Lai E.-M."/>
            <person name="Kuo C.-H."/>
        </authorList>
    </citation>
    <scope>NUCLEOTIDE SEQUENCE [LARGE SCALE GENOMIC DNA]</scope>
    <source>
        <strain evidence="1 2">CFBP5877</strain>
        <plasmid evidence="2">patcfbp5877c</plasmid>
    </source>
</reference>
<proteinExistence type="predicted"/>
<name>A0AAE6EHV6_AGRTU</name>
<keyword evidence="1" id="KW-0614">Plasmid</keyword>
<dbReference type="InterPro" id="IPR039498">
    <property type="entry name" value="NTP_transf_5"/>
</dbReference>
<dbReference type="EMBL" id="CP039901">
    <property type="protein sequence ID" value="QCL82894.1"/>
    <property type="molecule type" value="Genomic_DNA"/>
</dbReference>
<organism evidence="1 2">
    <name type="scientific">Agrobacterium tumefaciens</name>
    <dbReference type="NCBI Taxonomy" id="358"/>
    <lineage>
        <taxon>Bacteria</taxon>
        <taxon>Pseudomonadati</taxon>
        <taxon>Pseudomonadota</taxon>
        <taxon>Alphaproteobacteria</taxon>
        <taxon>Hyphomicrobiales</taxon>
        <taxon>Rhizobiaceae</taxon>
        <taxon>Rhizobium/Agrobacterium group</taxon>
        <taxon>Agrobacterium</taxon>
        <taxon>Agrobacterium tumefaciens complex</taxon>
    </lineage>
</organism>
<protein>
    <submittedName>
        <fullName evidence="1">Nucleotidyltransferase family protein</fullName>
    </submittedName>
</protein>
<dbReference type="Proteomes" id="UP000298579">
    <property type="component" value="Plasmid pAtCFBP5877c"/>
</dbReference>